<gene>
    <name evidence="1" type="ORF">V6N11_020362</name>
</gene>
<comment type="caution">
    <text evidence="1">The sequence shown here is derived from an EMBL/GenBank/DDBJ whole genome shotgun (WGS) entry which is preliminary data.</text>
</comment>
<protein>
    <submittedName>
        <fullName evidence="1">Uncharacterized protein</fullName>
    </submittedName>
</protein>
<sequence>MLFRSVITRMFRQITKENCRRPSNKPISVAIEGGDKSFQLYVSFLLISIQVTDACSTEQGQPVGSERLKRTPAKPFRALGNLG</sequence>
<proteinExistence type="predicted"/>
<evidence type="ECO:0000313" key="1">
    <source>
        <dbReference type="EMBL" id="KAK8996866.1"/>
    </source>
</evidence>
<keyword evidence="2" id="KW-1185">Reference proteome</keyword>
<name>A0ABR2Q868_9ROSI</name>
<dbReference type="EMBL" id="JBBPBN010000043">
    <property type="protein sequence ID" value="KAK8996866.1"/>
    <property type="molecule type" value="Genomic_DNA"/>
</dbReference>
<reference evidence="1 2" key="1">
    <citation type="journal article" date="2024" name="G3 (Bethesda)">
        <title>Genome assembly of Hibiscus sabdariffa L. provides insights into metabolisms of medicinal natural products.</title>
        <authorList>
            <person name="Kim T."/>
        </authorList>
    </citation>
    <scope>NUCLEOTIDE SEQUENCE [LARGE SCALE GENOMIC DNA]</scope>
    <source>
        <strain evidence="1">TK-2024</strain>
        <tissue evidence="1">Old leaves</tissue>
    </source>
</reference>
<dbReference type="Proteomes" id="UP001396334">
    <property type="component" value="Unassembled WGS sequence"/>
</dbReference>
<evidence type="ECO:0000313" key="2">
    <source>
        <dbReference type="Proteomes" id="UP001396334"/>
    </source>
</evidence>
<accession>A0ABR2Q868</accession>
<organism evidence="1 2">
    <name type="scientific">Hibiscus sabdariffa</name>
    <name type="common">roselle</name>
    <dbReference type="NCBI Taxonomy" id="183260"/>
    <lineage>
        <taxon>Eukaryota</taxon>
        <taxon>Viridiplantae</taxon>
        <taxon>Streptophyta</taxon>
        <taxon>Embryophyta</taxon>
        <taxon>Tracheophyta</taxon>
        <taxon>Spermatophyta</taxon>
        <taxon>Magnoliopsida</taxon>
        <taxon>eudicotyledons</taxon>
        <taxon>Gunneridae</taxon>
        <taxon>Pentapetalae</taxon>
        <taxon>rosids</taxon>
        <taxon>malvids</taxon>
        <taxon>Malvales</taxon>
        <taxon>Malvaceae</taxon>
        <taxon>Malvoideae</taxon>
        <taxon>Hibiscus</taxon>
    </lineage>
</organism>